<protein>
    <submittedName>
        <fullName evidence="2">Unannotated protein</fullName>
    </submittedName>
</protein>
<name>A0A6J6DW30_9ZZZZ</name>
<proteinExistence type="predicted"/>
<evidence type="ECO:0000313" key="2">
    <source>
        <dbReference type="EMBL" id="CAB4565298.1"/>
    </source>
</evidence>
<accession>A0A6J6DW30</accession>
<feature type="region of interest" description="Disordered" evidence="1">
    <location>
        <begin position="64"/>
        <end position="84"/>
    </location>
</feature>
<dbReference type="AlphaFoldDB" id="A0A6J6DW30"/>
<gene>
    <name evidence="2" type="ORF">UFOPK1493_02049</name>
</gene>
<organism evidence="2">
    <name type="scientific">freshwater metagenome</name>
    <dbReference type="NCBI Taxonomy" id="449393"/>
    <lineage>
        <taxon>unclassified sequences</taxon>
        <taxon>metagenomes</taxon>
        <taxon>ecological metagenomes</taxon>
    </lineage>
</organism>
<dbReference type="EMBL" id="CAEZSR010000074">
    <property type="protein sequence ID" value="CAB4565298.1"/>
    <property type="molecule type" value="Genomic_DNA"/>
</dbReference>
<sequence length="84" mass="9155">MRRRKHPLSGAVYDVREDGLVEVHLDGKVGLFTHEGDHVSGEVHHADPHLCLWLAGPQVPAHVARNPKDLPSIARQKASSGAAR</sequence>
<evidence type="ECO:0000256" key="1">
    <source>
        <dbReference type="SAM" id="MobiDB-lite"/>
    </source>
</evidence>
<reference evidence="2" key="1">
    <citation type="submission" date="2020-05" db="EMBL/GenBank/DDBJ databases">
        <authorList>
            <person name="Chiriac C."/>
            <person name="Salcher M."/>
            <person name="Ghai R."/>
            <person name="Kavagutti S V."/>
        </authorList>
    </citation>
    <scope>NUCLEOTIDE SEQUENCE</scope>
</reference>